<evidence type="ECO:0000313" key="1">
    <source>
        <dbReference type="Proteomes" id="UP000887566"/>
    </source>
</evidence>
<protein>
    <submittedName>
        <fullName evidence="2 3">Uncharacterized protein</fullName>
    </submittedName>
</protein>
<organism evidence="1 3">
    <name type="scientific">Plectus sambesii</name>
    <dbReference type="NCBI Taxonomy" id="2011161"/>
    <lineage>
        <taxon>Eukaryota</taxon>
        <taxon>Metazoa</taxon>
        <taxon>Ecdysozoa</taxon>
        <taxon>Nematoda</taxon>
        <taxon>Chromadorea</taxon>
        <taxon>Plectida</taxon>
        <taxon>Plectina</taxon>
        <taxon>Plectoidea</taxon>
        <taxon>Plectidae</taxon>
        <taxon>Plectus</taxon>
    </lineage>
</organism>
<dbReference type="AlphaFoldDB" id="A0A914WQC0"/>
<dbReference type="WBParaSite" id="PSAMB.scaffold4893size13223.g25452.t1">
    <property type="protein sequence ID" value="PSAMB.scaffold4893size13223.g25452.t1"/>
    <property type="gene ID" value="PSAMB.scaffold4893size13223.g25452"/>
</dbReference>
<evidence type="ECO:0000313" key="3">
    <source>
        <dbReference type="WBParaSite" id="PSAMB.scaffold4893size13223.g25452.t1"/>
    </source>
</evidence>
<accession>A0A914WQC0</accession>
<dbReference type="WBParaSite" id="PSAMB.scaffold345size55476.g4835.t1">
    <property type="protein sequence ID" value="PSAMB.scaffold345size55476.g4835.t1"/>
    <property type="gene ID" value="PSAMB.scaffold345size55476.g4835"/>
</dbReference>
<proteinExistence type="predicted"/>
<sequence>MAPPQELSTINSTSEPEPMLVLRNCPASACDIELKFQSLTDREFMIQVEAPNGEKSLMLHFPGAGCMRRFNPSKTGCGHGEWEIEVFAREEDGNYHKILTEELMADGTGSLFFTVGEDLQPVLESQVWAHLPKNASCRKYSFFSGDKRK</sequence>
<keyword evidence="1" id="KW-1185">Reference proteome</keyword>
<name>A0A914WQC0_9BILA</name>
<reference evidence="2 3" key="1">
    <citation type="submission" date="2022-11" db="UniProtKB">
        <authorList>
            <consortium name="WormBaseParasite"/>
        </authorList>
    </citation>
    <scope>IDENTIFICATION</scope>
</reference>
<dbReference type="Proteomes" id="UP000887566">
    <property type="component" value="Unplaced"/>
</dbReference>
<evidence type="ECO:0000313" key="2">
    <source>
        <dbReference type="WBParaSite" id="PSAMB.scaffold345size55476.g4835.t1"/>
    </source>
</evidence>